<feature type="transmembrane region" description="Helical" evidence="1">
    <location>
        <begin position="112"/>
        <end position="131"/>
    </location>
</feature>
<dbReference type="InterPro" id="IPR002656">
    <property type="entry name" value="Acyl_transf_3_dom"/>
</dbReference>
<protein>
    <recommendedName>
        <fullName evidence="2">Acyltransferase 3 domain-containing protein</fullName>
    </recommendedName>
</protein>
<feature type="transmembrane region" description="Helical" evidence="1">
    <location>
        <begin position="175"/>
        <end position="194"/>
    </location>
</feature>
<keyword evidence="4" id="KW-1185">Reference proteome</keyword>
<proteinExistence type="predicted"/>
<evidence type="ECO:0000259" key="2">
    <source>
        <dbReference type="Pfam" id="PF01757"/>
    </source>
</evidence>
<dbReference type="AlphaFoldDB" id="U5W2M1"/>
<organism evidence="3 4">
    <name type="scientific">Actinoplanes friuliensis DSM 7358</name>
    <dbReference type="NCBI Taxonomy" id="1246995"/>
    <lineage>
        <taxon>Bacteria</taxon>
        <taxon>Bacillati</taxon>
        <taxon>Actinomycetota</taxon>
        <taxon>Actinomycetes</taxon>
        <taxon>Micromonosporales</taxon>
        <taxon>Micromonosporaceae</taxon>
        <taxon>Actinoplanes</taxon>
    </lineage>
</organism>
<feature type="transmembrane region" description="Helical" evidence="1">
    <location>
        <begin position="231"/>
        <end position="252"/>
    </location>
</feature>
<feature type="domain" description="Acyltransferase 3" evidence="2">
    <location>
        <begin position="23"/>
        <end position="364"/>
    </location>
</feature>
<dbReference type="Pfam" id="PF01757">
    <property type="entry name" value="Acyl_transf_3"/>
    <property type="match status" value="1"/>
</dbReference>
<dbReference type="STRING" id="1246995.AFR_25575"/>
<evidence type="ECO:0000313" key="3">
    <source>
        <dbReference type="EMBL" id="AGZ43379.1"/>
    </source>
</evidence>
<dbReference type="eggNOG" id="COG1835">
    <property type="taxonomic scope" value="Bacteria"/>
</dbReference>
<feature type="transmembrane region" description="Helical" evidence="1">
    <location>
        <begin position="200"/>
        <end position="219"/>
    </location>
</feature>
<evidence type="ECO:0000313" key="4">
    <source>
        <dbReference type="Proteomes" id="UP000017746"/>
    </source>
</evidence>
<accession>U5W2M1</accession>
<reference evidence="3 4" key="1">
    <citation type="journal article" date="2014" name="J. Biotechnol.">
        <title>Complete genome sequence of the actinobacterium Actinoplanes friuliensis HAG 010964, producer of the lipopeptide antibiotic friulimycin.</title>
        <authorList>
            <person name="Ruckert C."/>
            <person name="Szczepanowski R."/>
            <person name="Albersmeier A."/>
            <person name="Goesmann A."/>
            <person name="Fischer N."/>
            <person name="Steinkamper A."/>
            <person name="Puhler A."/>
            <person name="Biener R."/>
            <person name="Schwartz D."/>
            <person name="Kalinowski J."/>
        </authorList>
    </citation>
    <scope>NUCLEOTIDE SEQUENCE [LARGE SCALE GENOMIC DNA]</scope>
    <source>
        <strain evidence="3 4">DSM 7358</strain>
    </source>
</reference>
<dbReference type="PATRIC" id="fig|1246995.3.peg.5183"/>
<feature type="transmembrane region" description="Helical" evidence="1">
    <location>
        <begin position="412"/>
        <end position="435"/>
    </location>
</feature>
<dbReference type="Proteomes" id="UP000017746">
    <property type="component" value="Chromosome"/>
</dbReference>
<feature type="transmembrane region" description="Helical" evidence="1">
    <location>
        <begin position="272"/>
        <end position="292"/>
    </location>
</feature>
<sequence length="443" mass="45973">MTSATMPGSAAALAAATPAGRDRYVDLLRVVSLGVVIAGHWLMAVPVRDAGGTTRVTNVLALVPVLQPMTWLLQVMPVFFLVGGFAHATALASITRRGGGYADFARSRTSRLLRPTAVFAGVWLVLALAAALAGQDHGLVRVALRTVVQPLWFLGVYLGLVALAPVMWRLHRRFGAGVPVALLASAIVVDVLRFHGHPQVAILNLLLVWGAVHQLGFLYADGTLQRGGHKLALLLTGAGLAAVVLLTTVGPYPVSMVGVPGEKVSNMSPPTVALAAHAVWLIGLVLLLRGPATRWLARARVWKAVVAANGLAMTAFLWHLSAAFVVLVAIGGLSLGEPGTAAWWATRPLWLGAAALVTALLVLVFRRFDAARPTVITSAASWPAAIGAALCTLGVLGVSAVGFGGLLDGRTALLLVVPVTAPVTIALVAAGAGMLRIGARKSR</sequence>
<dbReference type="HOGENOM" id="CLU_039835_2_0_11"/>
<dbReference type="EMBL" id="CP006272">
    <property type="protein sequence ID" value="AGZ43379.1"/>
    <property type="molecule type" value="Genomic_DNA"/>
</dbReference>
<feature type="transmembrane region" description="Helical" evidence="1">
    <location>
        <begin position="71"/>
        <end position="92"/>
    </location>
</feature>
<feature type="transmembrane region" description="Helical" evidence="1">
    <location>
        <begin position="304"/>
        <end position="330"/>
    </location>
</feature>
<gene>
    <name evidence="3" type="ORF">AFR_25575</name>
</gene>
<name>U5W2M1_9ACTN</name>
<evidence type="ECO:0000256" key="1">
    <source>
        <dbReference type="SAM" id="Phobius"/>
    </source>
</evidence>
<feature type="transmembrane region" description="Helical" evidence="1">
    <location>
        <begin position="380"/>
        <end position="406"/>
    </location>
</feature>
<dbReference type="KEGG" id="afs:AFR_25575"/>
<feature type="transmembrane region" description="Helical" evidence="1">
    <location>
        <begin position="350"/>
        <end position="368"/>
    </location>
</feature>
<dbReference type="GO" id="GO:0016747">
    <property type="term" value="F:acyltransferase activity, transferring groups other than amino-acyl groups"/>
    <property type="evidence" value="ECO:0007669"/>
    <property type="project" value="InterPro"/>
</dbReference>
<keyword evidence="1" id="KW-0812">Transmembrane</keyword>
<feature type="transmembrane region" description="Helical" evidence="1">
    <location>
        <begin position="151"/>
        <end position="168"/>
    </location>
</feature>
<keyword evidence="1" id="KW-0472">Membrane</keyword>
<dbReference type="RefSeq" id="WP_023364024.1">
    <property type="nucleotide sequence ID" value="NC_022657.1"/>
</dbReference>
<keyword evidence="1" id="KW-1133">Transmembrane helix</keyword>